<protein>
    <recommendedName>
        <fullName evidence="4">Zinc knuckle CX2CX4HX4C domain-containing protein</fullName>
    </recommendedName>
</protein>
<sequence>MDKATWEGIKPNHAQVRVEMDLLMPLVSKVFIGTSVEEGKEDQGFFQLVEYEKIPYYCIHCRRQGHSFEKCKLLEEYHAFEARRKGKELAHDTRQKRERSKSRGREEPKKVYIAKTTTQVAELTPGETAAIPPPHSAISVPNPMQIGPKTLTHVGSKNPTAEPLAINLQNPPHATQTPSAIETHTPAHQIPSHENPLPEASTAKNFESDGQRAAALGDDNLRQVTLAVSRLDGRCSTTAPIEDGDTI</sequence>
<evidence type="ECO:0008006" key="4">
    <source>
        <dbReference type="Google" id="ProtNLM"/>
    </source>
</evidence>
<dbReference type="Proteomes" id="UP000595140">
    <property type="component" value="Unassembled WGS sequence"/>
</dbReference>
<organism evidence="2 3">
    <name type="scientific">Cuscuta campestris</name>
    <dbReference type="NCBI Taxonomy" id="132261"/>
    <lineage>
        <taxon>Eukaryota</taxon>
        <taxon>Viridiplantae</taxon>
        <taxon>Streptophyta</taxon>
        <taxon>Embryophyta</taxon>
        <taxon>Tracheophyta</taxon>
        <taxon>Spermatophyta</taxon>
        <taxon>Magnoliopsida</taxon>
        <taxon>eudicotyledons</taxon>
        <taxon>Gunneridae</taxon>
        <taxon>Pentapetalae</taxon>
        <taxon>asterids</taxon>
        <taxon>lamiids</taxon>
        <taxon>Solanales</taxon>
        <taxon>Convolvulaceae</taxon>
        <taxon>Cuscuteae</taxon>
        <taxon>Cuscuta</taxon>
        <taxon>Cuscuta subgen. Grammica</taxon>
        <taxon>Cuscuta sect. Cleistogrammica</taxon>
    </lineage>
</organism>
<proteinExistence type="predicted"/>
<dbReference type="PANTHER" id="PTHR31286:SF164">
    <property type="entry name" value="ZINC FINGER, CCHC-TYPE"/>
    <property type="match status" value="1"/>
</dbReference>
<dbReference type="PANTHER" id="PTHR31286">
    <property type="entry name" value="GLYCINE-RICH CELL WALL STRUCTURAL PROTEIN 1.8-LIKE"/>
    <property type="match status" value="1"/>
</dbReference>
<dbReference type="EMBL" id="OOIL02004794">
    <property type="protein sequence ID" value="VFQ93076.1"/>
    <property type="molecule type" value="Genomic_DNA"/>
</dbReference>
<dbReference type="OrthoDB" id="1096772at2759"/>
<accession>A0A484MY37</accession>
<evidence type="ECO:0000313" key="2">
    <source>
        <dbReference type="EMBL" id="VFQ93076.1"/>
    </source>
</evidence>
<evidence type="ECO:0000313" key="3">
    <source>
        <dbReference type="Proteomes" id="UP000595140"/>
    </source>
</evidence>
<evidence type="ECO:0000256" key="1">
    <source>
        <dbReference type="SAM" id="MobiDB-lite"/>
    </source>
</evidence>
<name>A0A484MY37_9ASTE</name>
<keyword evidence="3" id="KW-1185">Reference proteome</keyword>
<gene>
    <name evidence="2" type="ORF">CCAM_LOCUS34852</name>
</gene>
<dbReference type="AlphaFoldDB" id="A0A484MY37"/>
<dbReference type="InterPro" id="IPR040256">
    <property type="entry name" value="At4g02000-like"/>
</dbReference>
<feature type="region of interest" description="Disordered" evidence="1">
    <location>
        <begin position="84"/>
        <end position="108"/>
    </location>
</feature>
<reference evidence="2 3" key="1">
    <citation type="submission" date="2018-04" db="EMBL/GenBank/DDBJ databases">
        <authorList>
            <person name="Vogel A."/>
        </authorList>
    </citation>
    <scope>NUCLEOTIDE SEQUENCE [LARGE SCALE GENOMIC DNA]</scope>
</reference>